<name>A0A7J7CLR6_TRIWF</name>
<dbReference type="PANTHER" id="PTHR47950:SF44">
    <property type="entry name" value="CYTOCHROME P450, FAMILY 76, SUBFAMILY C, POLYPEPTIDE 5-RELATED"/>
    <property type="match status" value="1"/>
</dbReference>
<evidence type="ECO:0000313" key="3">
    <source>
        <dbReference type="EMBL" id="KAF5735012.1"/>
    </source>
</evidence>
<dbReference type="PANTHER" id="PTHR47950">
    <property type="entry name" value="CYTOCHROME P450, FAMILY 76, SUBFAMILY C, POLYPEPTIDE 5-RELATED"/>
    <property type="match status" value="1"/>
</dbReference>
<protein>
    <recommendedName>
        <fullName evidence="5">Geraniol 8-hydroxylase-like</fullName>
    </recommendedName>
</protein>
<accession>A0A7J7CLR6</accession>
<dbReference type="PRINTS" id="PR00463">
    <property type="entry name" value="EP450I"/>
</dbReference>
<dbReference type="EMBL" id="JAAARO010000015">
    <property type="protein sequence ID" value="KAF5735012.1"/>
    <property type="molecule type" value="Genomic_DNA"/>
</dbReference>
<dbReference type="Proteomes" id="UP000593562">
    <property type="component" value="Unassembled WGS sequence"/>
</dbReference>
<comment type="similarity">
    <text evidence="1">Belongs to the cytochrome P450 family.</text>
</comment>
<gene>
    <name evidence="3" type="ORF">HS088_TW15G00511</name>
</gene>
<dbReference type="GO" id="GO:0004497">
    <property type="term" value="F:monooxygenase activity"/>
    <property type="evidence" value="ECO:0007669"/>
    <property type="project" value="InterPro"/>
</dbReference>
<dbReference type="Gene3D" id="1.10.630.10">
    <property type="entry name" value="Cytochrome P450"/>
    <property type="match status" value="1"/>
</dbReference>
<dbReference type="InParanoid" id="A0A7J7CLR6"/>
<dbReference type="SUPFAM" id="SSF48264">
    <property type="entry name" value="Cytochrome P450"/>
    <property type="match status" value="1"/>
</dbReference>
<evidence type="ECO:0000313" key="4">
    <source>
        <dbReference type="Proteomes" id="UP000593562"/>
    </source>
</evidence>
<feature type="signal peptide" evidence="2">
    <location>
        <begin position="1"/>
        <end position="25"/>
    </location>
</feature>
<feature type="chain" id="PRO_5029563838" description="Geraniol 8-hydroxylase-like" evidence="2">
    <location>
        <begin position="26"/>
        <end position="308"/>
    </location>
</feature>
<reference evidence="3 4" key="1">
    <citation type="journal article" date="2020" name="Nat. Commun.">
        <title>Genome of Tripterygium wilfordii and identification of cytochrome P450 involved in triptolide biosynthesis.</title>
        <authorList>
            <person name="Tu L."/>
            <person name="Su P."/>
            <person name="Zhang Z."/>
            <person name="Gao L."/>
            <person name="Wang J."/>
            <person name="Hu T."/>
            <person name="Zhou J."/>
            <person name="Zhang Y."/>
            <person name="Zhao Y."/>
            <person name="Liu Y."/>
            <person name="Song Y."/>
            <person name="Tong Y."/>
            <person name="Lu Y."/>
            <person name="Yang J."/>
            <person name="Xu C."/>
            <person name="Jia M."/>
            <person name="Peters R.J."/>
            <person name="Huang L."/>
            <person name="Gao W."/>
        </authorList>
    </citation>
    <scope>NUCLEOTIDE SEQUENCE [LARGE SCALE GENOMIC DNA]</scope>
    <source>
        <strain evidence="4">cv. XIE 37</strain>
        <tissue evidence="3">Leaf</tissue>
    </source>
</reference>
<dbReference type="GO" id="GO:0016705">
    <property type="term" value="F:oxidoreductase activity, acting on paired donors, with incorporation or reduction of molecular oxygen"/>
    <property type="evidence" value="ECO:0007669"/>
    <property type="project" value="InterPro"/>
</dbReference>
<dbReference type="GO" id="GO:0005506">
    <property type="term" value="F:iron ion binding"/>
    <property type="evidence" value="ECO:0007669"/>
    <property type="project" value="InterPro"/>
</dbReference>
<dbReference type="Pfam" id="PF00067">
    <property type="entry name" value="p450"/>
    <property type="match status" value="1"/>
</dbReference>
<dbReference type="InterPro" id="IPR036396">
    <property type="entry name" value="Cyt_P450_sf"/>
</dbReference>
<dbReference type="InterPro" id="IPR001128">
    <property type="entry name" value="Cyt_P450"/>
</dbReference>
<keyword evidence="2" id="KW-0732">Signal</keyword>
<keyword evidence="4" id="KW-1185">Reference proteome</keyword>
<evidence type="ECO:0000256" key="1">
    <source>
        <dbReference type="ARBA" id="ARBA00010617"/>
    </source>
</evidence>
<organism evidence="3 4">
    <name type="scientific">Tripterygium wilfordii</name>
    <name type="common">Thunder God vine</name>
    <dbReference type="NCBI Taxonomy" id="458696"/>
    <lineage>
        <taxon>Eukaryota</taxon>
        <taxon>Viridiplantae</taxon>
        <taxon>Streptophyta</taxon>
        <taxon>Embryophyta</taxon>
        <taxon>Tracheophyta</taxon>
        <taxon>Spermatophyta</taxon>
        <taxon>Magnoliopsida</taxon>
        <taxon>eudicotyledons</taxon>
        <taxon>Gunneridae</taxon>
        <taxon>Pentapetalae</taxon>
        <taxon>rosids</taxon>
        <taxon>fabids</taxon>
        <taxon>Celastrales</taxon>
        <taxon>Celastraceae</taxon>
        <taxon>Tripterygium</taxon>
    </lineage>
</organism>
<comment type="caution">
    <text evidence="3">The sequence shown here is derived from an EMBL/GenBank/DDBJ whole genome shotgun (WGS) entry which is preliminary data.</text>
</comment>
<evidence type="ECO:0000256" key="2">
    <source>
        <dbReference type="SAM" id="SignalP"/>
    </source>
</evidence>
<evidence type="ECO:0008006" key="5">
    <source>
        <dbReference type="Google" id="ProtNLM"/>
    </source>
</evidence>
<proteinExistence type="inferred from homology"/>
<dbReference type="GO" id="GO:0020037">
    <property type="term" value="F:heme binding"/>
    <property type="evidence" value="ECO:0007669"/>
    <property type="project" value="InterPro"/>
</dbReference>
<sequence>MELHIFLFCLPLFFLLLLKPFLRRATNLPPGPSSLPLIGSLRHLSPRLHESLYNLAKLHGPIITLYLGSITTIVVSSPETAKQVLQIHDQDFSERYIPDVITAQPNPESTLAWVPGNQRWRNRRRICITQMFTKQRLDSQQHLRHLKVQQLIEQIKKLYVLGKQVDIGQVAFATTLNLISNAIFSVDIIDTDFEKAQEFKDLVWRIMEDAGKQNLSDIFPVLKLFDLQGLRRHVRPAYMRLHEIFDEMIEKRLESRKIGSERSGDFLDVLLDQCDEPGSDFDRHNIKPLILVSELHFHHSRIVVCLNE</sequence>
<dbReference type="AlphaFoldDB" id="A0A7J7CLR6"/>
<dbReference type="InterPro" id="IPR002401">
    <property type="entry name" value="Cyt_P450_E_grp-I"/>
</dbReference>